<protein>
    <submittedName>
        <fullName evidence="1">Uncharacterized protein</fullName>
    </submittedName>
</protein>
<proteinExistence type="predicted"/>
<reference evidence="1" key="1">
    <citation type="submission" date="2020-05" db="UniProtKB">
        <authorList>
            <consortium name="EnsemblMetazoa"/>
        </authorList>
    </citation>
    <scope>IDENTIFICATION</scope>
    <source>
        <strain evidence="1">USDA</strain>
    </source>
</reference>
<gene>
    <name evidence="1" type="primary">106091958</name>
</gene>
<keyword evidence="2" id="KW-1185">Reference proteome</keyword>
<accession>A0A1I8NRK5</accession>
<dbReference type="Proteomes" id="UP000095300">
    <property type="component" value="Unassembled WGS sequence"/>
</dbReference>
<evidence type="ECO:0000313" key="2">
    <source>
        <dbReference type="Proteomes" id="UP000095300"/>
    </source>
</evidence>
<dbReference type="EnsemblMetazoa" id="SCAU001414-RA">
    <property type="protein sequence ID" value="SCAU001414-PA"/>
    <property type="gene ID" value="SCAU001414"/>
</dbReference>
<name>A0A1I8NRK5_STOCA</name>
<evidence type="ECO:0000313" key="1">
    <source>
        <dbReference type="EnsemblMetazoa" id="SCAU001414-PA"/>
    </source>
</evidence>
<dbReference type="AlphaFoldDB" id="A0A1I8NRK5"/>
<sequence>MGRESNNNIVDKECTYSEIEGSSMQNSAITLPTKDRALLSSAEVISDVNKDTHHIRQNTTDVSNAEFNIGKENKKNIVDKDSTLNEVEDFSIQNNAVIFPEKNGALVSPASQENDQTKIIAELNRYIHHIPQQTADASNAEFSSGEENNKNKIDTDCTFNEVKDNSIPNNADILAEKDEAFISPGNNQREQKEVIGEVNKDIYHFRQQATDGSNVEFSIEEENIVDTDCTFNEVKENSIQNNAYTLSKKDATFISPVNHEHGQKEVIGEVHKDIYHIRQQTTDGSNAEFSNLEESNKNIVDTICTFKEVKVNSIQNNADTLSEKDRTSISPGNHEHEQKEVIGEVNKDIYHIRQQSKDGSNAKCSSGEEKNENIVNTDYTFKEVKDNSIQNNADTLSEKDGTCISPVNQEHVQKEVVGKANKDIYHIRQQTTDGSNAVFSSGEENNKNIVDTDCTFDKVKDNSIQNNADTLAEKDGTCISLVNHEHEQKEVIGEVNKDIYHIRQQTTDGSNAEFNSGEENNKNIVDADCTFKEVKYNSIPNNTDTPSEKAGTCISPVNQEHVLKEVIGEANKDMYHIRQQTKDGSNAECSSGEEKNENIVDTDCTFKEVKFNSIQNNADTLSEKDGTYISPVNQKHVQKEVIGEANKDIYHIRQQTADGSDAVFSSGEVNSKNVDDMNYTFIKVKDNSIHNNTDNLSEKDGTCISPVNREHEQKEVIGEVNKDKYQIRQQTTDGSNAELRSEEENKATIVDTDCTIKEVKDNSIQNNAHTLSEKDETFISPVNPEYEQKEVIGEVNKDIYHIRQQTTDYSNAEFSSGEENNENIVDTDCTFKEVKDKLIQNNADKHSEKDATCISPVNHEHEQKEVIGEVNKDIYHIRQQTTDGSNAEFSSGEENNENIVDTDCTFDKVKDNSIQNNAEKDGAFISPVNHEHERKEVIGEVNKDIYHIRQHPTDRLNVEFSSGKENNENIIDTNCTLKEVKDNLIPNNAGTLSEKDGTYMSPDNHEHEQKVVIGEVNIDIYHIRQQTTDCSNAEFSSGEENNKNVVDMNCTFIKAKDNSIQNIADILAEKDGTCISPVNQKHEQIGVIGEVNKDMHHMRQHTNSGSDVKFSSGEENNENIVDKNWTFNEVEDSSMQSNTDAFPEKHGALISPENHENAQKKMLSDVNKDIHHIRMQTADGSNVEFSSGEENNKDIVDKDCTFTEVEDSSQHNADSLIPEHT</sequence>
<dbReference type="VEuPathDB" id="VectorBase:SCAU001414"/>
<organism evidence="1 2">
    <name type="scientific">Stomoxys calcitrans</name>
    <name type="common">Stable fly</name>
    <name type="synonym">Conops calcitrans</name>
    <dbReference type="NCBI Taxonomy" id="35570"/>
    <lineage>
        <taxon>Eukaryota</taxon>
        <taxon>Metazoa</taxon>
        <taxon>Ecdysozoa</taxon>
        <taxon>Arthropoda</taxon>
        <taxon>Hexapoda</taxon>
        <taxon>Insecta</taxon>
        <taxon>Pterygota</taxon>
        <taxon>Neoptera</taxon>
        <taxon>Endopterygota</taxon>
        <taxon>Diptera</taxon>
        <taxon>Brachycera</taxon>
        <taxon>Muscomorpha</taxon>
        <taxon>Muscoidea</taxon>
        <taxon>Muscidae</taxon>
        <taxon>Stomoxys</taxon>
    </lineage>
</organism>